<dbReference type="PANTHER" id="PTHR46876:SF3">
    <property type="entry name" value="MANSC DOMAIN CONTAINING 1"/>
    <property type="match status" value="1"/>
</dbReference>
<dbReference type="PROSITE" id="PS50986">
    <property type="entry name" value="MANSC"/>
    <property type="match status" value="1"/>
</dbReference>
<feature type="compositionally biased region" description="Polar residues" evidence="7">
    <location>
        <begin position="286"/>
        <end position="298"/>
    </location>
</feature>
<feature type="signal peptide" evidence="9">
    <location>
        <begin position="1"/>
        <end position="28"/>
    </location>
</feature>
<evidence type="ECO:0000313" key="12">
    <source>
        <dbReference type="Proteomes" id="UP000694569"/>
    </source>
</evidence>
<feature type="chain" id="PRO_5034967491" description="MANSC domain-containing protein" evidence="9">
    <location>
        <begin position="29"/>
        <end position="543"/>
    </location>
</feature>
<dbReference type="Pfam" id="PF07502">
    <property type="entry name" value="MANEC"/>
    <property type="match status" value="1"/>
</dbReference>
<reference evidence="11" key="2">
    <citation type="submission" date="2025-09" db="UniProtKB">
        <authorList>
            <consortium name="Ensembl"/>
        </authorList>
    </citation>
    <scope>IDENTIFICATION</scope>
</reference>
<comment type="subcellular location">
    <subcellularLocation>
        <location evidence="1">Membrane</location>
        <topology evidence="1">Single-pass type I membrane protein</topology>
    </subcellularLocation>
</comment>
<dbReference type="InterPro" id="IPR011106">
    <property type="entry name" value="MANSC_N"/>
</dbReference>
<evidence type="ECO:0000256" key="3">
    <source>
        <dbReference type="ARBA" id="ARBA00022729"/>
    </source>
</evidence>
<name>A0A8C5PH58_9ANUR</name>
<evidence type="ECO:0000256" key="4">
    <source>
        <dbReference type="ARBA" id="ARBA00022989"/>
    </source>
</evidence>
<dbReference type="SMART" id="SM00765">
    <property type="entry name" value="MANEC"/>
    <property type="match status" value="1"/>
</dbReference>
<feature type="domain" description="MANSC" evidence="10">
    <location>
        <begin position="39"/>
        <end position="123"/>
    </location>
</feature>
<sequence length="543" mass="59752">MRISTVVPVFHGCPWLLYTLLLLWGTDAIWGSEKCYTNSMPHMVIDITPALQNGVRSMEPIHTDSPEDCIAACCKEYDISGGRACNLLVYDTRKVRTHPNCYLFNCPSQESCTMAPSTGIMSYSLFRGIFDRKSHPYPTYVENPQPPLSKKNNVQISGIEGPERQETSVLLQSDSARKGPSPAFYSPYPAGKRPASVSHLVNAADKETLLPKVDDADDSSNHIQKSLHVKPASKDTAEAPSSITSKMVHLTEKIEKDLENMVHDPEHDSDNSSQVFYPSSPEPKSISRNSDRTQQNGLQPAGKEIQPDDTNETQSTTVKAHLPLFTARPPKAQTETPPPKLKSKISALFPVPFAKSGNISTKSVSNSINEDLEHAIDNIASHLLVSSSPKDVFLDQSTTKTKVQGHGHKTLATLPITHRTPFLSLTTKTLTTTQKSTNRIHTPEPKQPVTVVLKVPDQASPLSNNVKPGEHILNPVVSPKKFIPEVEKHSISEDVSGLVAALVFGVVFLLVVIGLIGHKVSEARRRHQYNKLDYLINGMYVDT</sequence>
<feature type="region of interest" description="Disordered" evidence="7">
    <location>
        <begin position="262"/>
        <end position="315"/>
    </location>
</feature>
<accession>A0A8C5PH58</accession>
<keyword evidence="5 8" id="KW-0472">Membrane</keyword>
<evidence type="ECO:0000256" key="5">
    <source>
        <dbReference type="ARBA" id="ARBA00023136"/>
    </source>
</evidence>
<dbReference type="InterPro" id="IPR013980">
    <property type="entry name" value="MANSC_dom"/>
</dbReference>
<dbReference type="PANTHER" id="PTHR46876">
    <property type="entry name" value="LOW-DENSITY LIPOPROTEIN RECEPTOR-RELATED PROTEIN 11"/>
    <property type="match status" value="1"/>
</dbReference>
<evidence type="ECO:0000256" key="1">
    <source>
        <dbReference type="ARBA" id="ARBA00004479"/>
    </source>
</evidence>
<dbReference type="AlphaFoldDB" id="A0A8C5PH58"/>
<evidence type="ECO:0000259" key="10">
    <source>
        <dbReference type="PROSITE" id="PS50986"/>
    </source>
</evidence>
<proteinExistence type="predicted"/>
<evidence type="ECO:0000256" key="8">
    <source>
        <dbReference type="SAM" id="Phobius"/>
    </source>
</evidence>
<feature type="transmembrane region" description="Helical" evidence="8">
    <location>
        <begin position="495"/>
        <end position="516"/>
    </location>
</feature>
<dbReference type="GO" id="GO:0016020">
    <property type="term" value="C:membrane"/>
    <property type="evidence" value="ECO:0007669"/>
    <property type="project" value="UniProtKB-SubCell"/>
</dbReference>
<keyword evidence="6" id="KW-0325">Glycoprotein</keyword>
<keyword evidence="2 8" id="KW-0812">Transmembrane</keyword>
<organism evidence="11 12">
    <name type="scientific">Leptobrachium leishanense</name>
    <name type="common">Leishan spiny toad</name>
    <dbReference type="NCBI Taxonomy" id="445787"/>
    <lineage>
        <taxon>Eukaryota</taxon>
        <taxon>Metazoa</taxon>
        <taxon>Chordata</taxon>
        <taxon>Craniata</taxon>
        <taxon>Vertebrata</taxon>
        <taxon>Euteleostomi</taxon>
        <taxon>Amphibia</taxon>
        <taxon>Batrachia</taxon>
        <taxon>Anura</taxon>
        <taxon>Pelobatoidea</taxon>
        <taxon>Megophryidae</taxon>
        <taxon>Leptobrachium</taxon>
    </lineage>
</organism>
<keyword evidence="3 9" id="KW-0732">Signal</keyword>
<evidence type="ECO:0000256" key="2">
    <source>
        <dbReference type="ARBA" id="ARBA00022692"/>
    </source>
</evidence>
<feature type="region of interest" description="Disordered" evidence="7">
    <location>
        <begin position="212"/>
        <end position="244"/>
    </location>
</feature>
<evidence type="ECO:0000256" key="6">
    <source>
        <dbReference type="ARBA" id="ARBA00023180"/>
    </source>
</evidence>
<reference evidence="11" key="1">
    <citation type="submission" date="2025-08" db="UniProtKB">
        <authorList>
            <consortium name="Ensembl"/>
        </authorList>
    </citation>
    <scope>IDENTIFICATION</scope>
</reference>
<evidence type="ECO:0000256" key="7">
    <source>
        <dbReference type="SAM" id="MobiDB-lite"/>
    </source>
</evidence>
<feature type="region of interest" description="Disordered" evidence="7">
    <location>
        <begin position="163"/>
        <end position="190"/>
    </location>
</feature>
<protein>
    <recommendedName>
        <fullName evidence="10">MANSC domain-containing protein</fullName>
    </recommendedName>
</protein>
<keyword evidence="12" id="KW-1185">Reference proteome</keyword>
<evidence type="ECO:0000256" key="9">
    <source>
        <dbReference type="SAM" id="SignalP"/>
    </source>
</evidence>
<dbReference type="Proteomes" id="UP000694569">
    <property type="component" value="Unplaced"/>
</dbReference>
<dbReference type="GeneTree" id="ENSGT00940000153377"/>
<dbReference type="Ensembl" id="ENSLLET00000023605.1">
    <property type="protein sequence ID" value="ENSLLEP00000022733.1"/>
    <property type="gene ID" value="ENSLLEG00000014398.1"/>
</dbReference>
<evidence type="ECO:0000313" key="11">
    <source>
        <dbReference type="Ensembl" id="ENSLLEP00000022733.1"/>
    </source>
</evidence>
<keyword evidence="4 8" id="KW-1133">Transmembrane helix</keyword>